<dbReference type="InterPro" id="IPR014054">
    <property type="entry name" value="Phage_regulatory_Rha"/>
</dbReference>
<organism evidence="1 2">
    <name type="scientific">Bacillus changyiensis</name>
    <dbReference type="NCBI Taxonomy" id="3004103"/>
    <lineage>
        <taxon>Bacteria</taxon>
        <taxon>Bacillati</taxon>
        <taxon>Bacillota</taxon>
        <taxon>Bacilli</taxon>
        <taxon>Bacillales</taxon>
        <taxon>Bacillaceae</taxon>
        <taxon>Bacillus</taxon>
    </lineage>
</organism>
<protein>
    <submittedName>
        <fullName evidence="1">Rha family transcriptional regulator</fullName>
    </submittedName>
</protein>
<evidence type="ECO:0000313" key="2">
    <source>
        <dbReference type="Proteomes" id="UP001211894"/>
    </source>
</evidence>
<dbReference type="NCBIfam" id="TIGR02681">
    <property type="entry name" value="phage_pRha"/>
    <property type="match status" value="1"/>
</dbReference>
<gene>
    <name evidence="1" type="ORF">PJ311_00185</name>
</gene>
<comment type="caution">
    <text evidence="1">The sequence shown here is derived from an EMBL/GenBank/DDBJ whole genome shotgun (WGS) entry which is preliminary data.</text>
</comment>
<name>A0ABT4WYA8_9BACI</name>
<reference evidence="1 2" key="1">
    <citation type="submission" date="2023-01" db="EMBL/GenBank/DDBJ databases">
        <title>Bacillus changyiensis sp. nov., isolated from a coastal deposit.</title>
        <authorList>
            <person name="Xiao G."/>
            <person name="Lai Q."/>
            <person name="Hu Z."/>
            <person name="Shao Z."/>
        </authorList>
    </citation>
    <scope>NUCLEOTIDE SEQUENCE [LARGE SCALE GENOMIC DNA]</scope>
    <source>
        <strain evidence="1 2">CLL-7-23</strain>
    </source>
</reference>
<evidence type="ECO:0000313" key="1">
    <source>
        <dbReference type="EMBL" id="MDA7025025.1"/>
    </source>
</evidence>
<proteinExistence type="predicted"/>
<sequence>MKNQLVFIKKNNAVTDSLTIAEMFGKNHDDVLKDVRKQVEYAGKEFSLGNFSESKYTNSRGRTYPKYDLTEEAFTLVVFGYNTKEAVQTKIKFIKEFKRMKEYIQNQQQPKTQLEALQCTVNQMVEQERRLTVVENRLVETEKNQDRITEILSLNPTEWRKKVNNLINKIAQARGGFQAYHDVRNESYEALEDRANAKLSVRLTNKKGKMALEGVAKSRIHKVNKMDVIADDTRLTEIYLAVVKEMAIKYGVNLNNSSKEIS</sequence>
<accession>A0ABT4WYA8</accession>
<dbReference type="RefSeq" id="WP_271338890.1">
    <property type="nucleotide sequence ID" value="NZ_JAQKAB010000001.1"/>
</dbReference>
<dbReference type="EMBL" id="JAQKAB010000001">
    <property type="protein sequence ID" value="MDA7025025.1"/>
    <property type="molecule type" value="Genomic_DNA"/>
</dbReference>
<dbReference type="Proteomes" id="UP001211894">
    <property type="component" value="Unassembled WGS sequence"/>
</dbReference>
<keyword evidence="2" id="KW-1185">Reference proteome</keyword>
<dbReference type="Pfam" id="PF09669">
    <property type="entry name" value="Phage_pRha"/>
    <property type="match status" value="1"/>
</dbReference>